<dbReference type="GO" id="GO:0051301">
    <property type="term" value="P:cell division"/>
    <property type="evidence" value="ECO:0007669"/>
    <property type="project" value="UniProtKB-UniRule"/>
</dbReference>
<dbReference type="InterPro" id="IPR015854">
    <property type="entry name" value="ABC_transpr_LolD-like"/>
</dbReference>
<dbReference type="Pfam" id="PF00005">
    <property type="entry name" value="ABC_tran"/>
    <property type="match status" value="1"/>
</dbReference>
<dbReference type="PANTHER" id="PTHR24220:SF470">
    <property type="entry name" value="CELL DIVISION ATP-BINDING PROTEIN FTSE"/>
    <property type="match status" value="1"/>
</dbReference>
<evidence type="ECO:0000259" key="10">
    <source>
        <dbReference type="PROSITE" id="PS50893"/>
    </source>
</evidence>
<evidence type="ECO:0000313" key="12">
    <source>
        <dbReference type="EMBL" id="CAI3617383.1"/>
    </source>
</evidence>
<evidence type="ECO:0000256" key="4">
    <source>
        <dbReference type="ARBA" id="ARBA00022618"/>
    </source>
</evidence>
<keyword evidence="8 9" id="KW-0131">Cell cycle</keyword>
<evidence type="ECO:0000256" key="6">
    <source>
        <dbReference type="ARBA" id="ARBA00022840"/>
    </source>
</evidence>
<comment type="subcellular location">
    <subcellularLocation>
        <location evidence="9">Cell membrane</location>
        <topology evidence="9">Peripheral membrane protein</topology>
        <orientation evidence="9">Cytoplasmic side</orientation>
    </subcellularLocation>
</comment>
<dbReference type="GO" id="GO:0005524">
    <property type="term" value="F:ATP binding"/>
    <property type="evidence" value="ECO:0007669"/>
    <property type="project" value="UniProtKB-UniRule"/>
</dbReference>
<keyword evidence="6 9" id="KW-0067">ATP-binding</keyword>
<protein>
    <recommendedName>
        <fullName evidence="2 9">Cell division ATP-binding protein FtsE</fullName>
    </recommendedName>
</protein>
<dbReference type="PROSITE" id="PS50893">
    <property type="entry name" value="ABC_TRANSPORTER_2"/>
    <property type="match status" value="1"/>
</dbReference>
<keyword evidence="3 9" id="KW-1003">Cell membrane</keyword>
<evidence type="ECO:0000313" key="11">
    <source>
        <dbReference type="EMBL" id="CAG9709725.1"/>
    </source>
</evidence>
<organism evidence="11 13">
    <name type="scientific">Clostridium neonatale</name>
    <dbReference type="NCBI Taxonomy" id="137838"/>
    <lineage>
        <taxon>Bacteria</taxon>
        <taxon>Bacillati</taxon>
        <taxon>Bacillota</taxon>
        <taxon>Clostridia</taxon>
        <taxon>Eubacteriales</taxon>
        <taxon>Clostridiaceae</taxon>
        <taxon>Clostridium</taxon>
    </lineage>
</organism>
<dbReference type="PROSITE" id="PS00211">
    <property type="entry name" value="ABC_TRANSPORTER_1"/>
    <property type="match status" value="1"/>
</dbReference>
<dbReference type="GO" id="GO:0022857">
    <property type="term" value="F:transmembrane transporter activity"/>
    <property type="evidence" value="ECO:0007669"/>
    <property type="project" value="TreeGrafter"/>
</dbReference>
<name>A0AA86JMS4_9CLOT</name>
<evidence type="ECO:0000256" key="1">
    <source>
        <dbReference type="ARBA" id="ARBA00005417"/>
    </source>
</evidence>
<keyword evidence="4 9" id="KW-0132">Cell division</keyword>
<dbReference type="EMBL" id="CAMTCP010000236">
    <property type="protein sequence ID" value="CAI3617383.1"/>
    <property type="molecule type" value="Genomic_DNA"/>
</dbReference>
<dbReference type="GO" id="GO:0005886">
    <property type="term" value="C:plasma membrane"/>
    <property type="evidence" value="ECO:0007669"/>
    <property type="project" value="UniProtKB-SubCell"/>
</dbReference>
<dbReference type="PANTHER" id="PTHR24220">
    <property type="entry name" value="IMPORT ATP-BINDING PROTEIN"/>
    <property type="match status" value="1"/>
</dbReference>
<comment type="subunit">
    <text evidence="9">Homodimer. Forms a membrane-associated complex with FtsX.</text>
</comment>
<evidence type="ECO:0000313" key="13">
    <source>
        <dbReference type="Proteomes" id="UP000789738"/>
    </source>
</evidence>
<keyword evidence="5 9" id="KW-0547">Nucleotide-binding</keyword>
<comment type="similarity">
    <text evidence="1 9">Belongs to the ABC transporter superfamily.</text>
</comment>
<comment type="caution">
    <text evidence="11">The sequence shown here is derived from an EMBL/GenBank/DDBJ whole genome shotgun (WGS) entry which is preliminary data.</text>
</comment>
<dbReference type="InterPro" id="IPR003593">
    <property type="entry name" value="AAA+_ATPase"/>
</dbReference>
<reference evidence="12" key="2">
    <citation type="submission" date="2022-10" db="EMBL/GenBank/DDBJ databases">
        <authorList>
            <person name="Aires J."/>
            <person name="Mesa V."/>
        </authorList>
    </citation>
    <scope>NUCLEOTIDE SEQUENCE</scope>
    <source>
        <strain evidence="12">Clostridium neonatale JD116</strain>
    </source>
</reference>
<evidence type="ECO:0000256" key="5">
    <source>
        <dbReference type="ARBA" id="ARBA00022741"/>
    </source>
</evidence>
<dbReference type="SUPFAM" id="SSF52540">
    <property type="entry name" value="P-loop containing nucleoside triphosphate hydrolases"/>
    <property type="match status" value="1"/>
</dbReference>
<dbReference type="InterPro" id="IPR003439">
    <property type="entry name" value="ABC_transporter-like_ATP-bd"/>
</dbReference>
<dbReference type="SMART" id="SM00382">
    <property type="entry name" value="AAA"/>
    <property type="match status" value="1"/>
</dbReference>
<evidence type="ECO:0000256" key="9">
    <source>
        <dbReference type="RuleBase" id="RU365094"/>
    </source>
</evidence>
<dbReference type="InterPro" id="IPR027417">
    <property type="entry name" value="P-loop_NTPase"/>
</dbReference>
<dbReference type="InterPro" id="IPR005286">
    <property type="entry name" value="Cell_div_FtsE"/>
</dbReference>
<dbReference type="Proteomes" id="UP001189143">
    <property type="component" value="Unassembled WGS sequence"/>
</dbReference>
<comment type="function">
    <text evidence="9">Part of the ABC transporter FtsEX involved in cellular division.</text>
</comment>
<sequence>MKTEGKEQMIKLTDVNKIYDNNVYAIKNINVSINKGEFVFLVGSSGSGKSSFIKMLLKEVEPTNGEIIVDGTKLNDLKEKEIPYFRRKLGVVFQDFRLLSDKTVYENVAYAMKVIEQSPKRIRQRVPKVLSAVGLAHKYNMYPNELSGGEQQRVAIARAIVNEPMLLIADEPTGNLDPSTAGEIMMILEEINDNGTTVVMATHDSNIVDTMRRRVISMSSGEIISDNKKGGYSLET</sequence>
<gene>
    <name evidence="9 11" type="primary">ftsE</name>
    <name evidence="12" type="ORF">CNEO2_390050</name>
    <name evidence="11" type="ORF">CNEO_44361</name>
</gene>
<evidence type="ECO:0000256" key="3">
    <source>
        <dbReference type="ARBA" id="ARBA00022475"/>
    </source>
</evidence>
<proteinExistence type="inferred from homology"/>
<dbReference type="EMBL" id="CAKJVE010000004">
    <property type="protein sequence ID" value="CAG9709725.1"/>
    <property type="molecule type" value="Genomic_DNA"/>
</dbReference>
<accession>A0AA86JMS4</accession>
<dbReference type="AlphaFoldDB" id="A0AA86JMS4"/>
<feature type="domain" description="ABC transporter" evidence="10">
    <location>
        <begin position="10"/>
        <end position="236"/>
    </location>
</feature>
<dbReference type="GO" id="GO:0016887">
    <property type="term" value="F:ATP hydrolysis activity"/>
    <property type="evidence" value="ECO:0007669"/>
    <property type="project" value="InterPro"/>
</dbReference>
<evidence type="ECO:0000256" key="7">
    <source>
        <dbReference type="ARBA" id="ARBA00023136"/>
    </source>
</evidence>
<dbReference type="Proteomes" id="UP000789738">
    <property type="component" value="Unassembled WGS sequence"/>
</dbReference>
<keyword evidence="7 9" id="KW-0472">Membrane</keyword>
<evidence type="ECO:0000256" key="2">
    <source>
        <dbReference type="ARBA" id="ARBA00020019"/>
    </source>
</evidence>
<dbReference type="FunFam" id="3.40.50.300:FF:000056">
    <property type="entry name" value="Cell division ATP-binding protein FtsE"/>
    <property type="match status" value="1"/>
</dbReference>
<dbReference type="Gene3D" id="3.40.50.300">
    <property type="entry name" value="P-loop containing nucleotide triphosphate hydrolases"/>
    <property type="match status" value="1"/>
</dbReference>
<dbReference type="NCBIfam" id="TIGR02673">
    <property type="entry name" value="FtsE"/>
    <property type="match status" value="1"/>
</dbReference>
<evidence type="ECO:0000256" key="8">
    <source>
        <dbReference type="ARBA" id="ARBA00023306"/>
    </source>
</evidence>
<reference evidence="11" key="1">
    <citation type="submission" date="2021-10" db="EMBL/GenBank/DDBJ databases">
        <authorList>
            <person name="Mesa V."/>
        </authorList>
    </citation>
    <scope>NUCLEOTIDE SEQUENCE</scope>
    <source>
        <strain evidence="11">CC3_PB</strain>
    </source>
</reference>
<dbReference type="InterPro" id="IPR017871">
    <property type="entry name" value="ABC_transporter-like_CS"/>
</dbReference>